<evidence type="ECO:0000256" key="13">
    <source>
        <dbReference type="SAM" id="MobiDB-lite"/>
    </source>
</evidence>
<dbReference type="Gene3D" id="3.30.50.10">
    <property type="entry name" value="Erythroid Transcription Factor GATA-1, subunit A"/>
    <property type="match status" value="1"/>
</dbReference>
<keyword evidence="16" id="KW-1185">Reference proteome</keyword>
<dbReference type="PIRSF" id="PIRSF016992">
    <property type="entry name" value="TF_GATA_plant"/>
    <property type="match status" value="1"/>
</dbReference>
<keyword evidence="5" id="KW-0862">Zinc</keyword>
<dbReference type="CDD" id="cd00202">
    <property type="entry name" value="ZnF_GATA"/>
    <property type="match status" value="1"/>
</dbReference>
<dbReference type="STRING" id="35608.A0A2U1LFF0"/>
<feature type="domain" description="GATA-type" evidence="14">
    <location>
        <begin position="216"/>
        <end position="252"/>
    </location>
</feature>
<dbReference type="InterPro" id="IPR013088">
    <property type="entry name" value="Znf_NHR/GATA"/>
</dbReference>
<dbReference type="GO" id="GO:0045893">
    <property type="term" value="P:positive regulation of DNA-templated transcription"/>
    <property type="evidence" value="ECO:0007669"/>
    <property type="project" value="InterPro"/>
</dbReference>
<dbReference type="PANTHER" id="PTHR45658:SF18">
    <property type="entry name" value="PROTEIN GAT2"/>
    <property type="match status" value="1"/>
</dbReference>
<feature type="region of interest" description="Disordered" evidence="13">
    <location>
        <begin position="1"/>
        <end position="26"/>
    </location>
</feature>
<comment type="subcellular location">
    <subcellularLocation>
        <location evidence="1 11">Nucleus</location>
    </subcellularLocation>
</comment>
<keyword evidence="9 11" id="KW-0804">Transcription</keyword>
<protein>
    <recommendedName>
        <fullName evidence="11">GATA transcription factor</fullName>
    </recommendedName>
</protein>
<accession>A0A2U1LFF0</accession>
<dbReference type="AlphaFoldDB" id="A0A2U1LFF0"/>
<proteinExistence type="inferred from homology"/>
<dbReference type="GO" id="GO:0005634">
    <property type="term" value="C:nucleus"/>
    <property type="evidence" value="ECO:0007669"/>
    <property type="project" value="UniProtKB-SubCell"/>
</dbReference>
<dbReference type="PROSITE" id="PS50114">
    <property type="entry name" value="GATA_ZN_FINGER_2"/>
    <property type="match status" value="1"/>
</dbReference>
<keyword evidence="3" id="KW-0479">Metal-binding</keyword>
<dbReference type="GO" id="GO:0030154">
    <property type="term" value="P:cell differentiation"/>
    <property type="evidence" value="ECO:0007669"/>
    <property type="project" value="TreeGrafter"/>
</dbReference>
<evidence type="ECO:0000256" key="3">
    <source>
        <dbReference type="ARBA" id="ARBA00022723"/>
    </source>
</evidence>
<dbReference type="InterPro" id="IPR016679">
    <property type="entry name" value="TF_GATA_pln"/>
</dbReference>
<comment type="function">
    <text evidence="11">Transcriptional activator that specifically binds 5'-GATA-3' or 5'-GAT-3' motifs within gene promoters.</text>
</comment>
<dbReference type="PROSITE" id="PS00344">
    <property type="entry name" value="GATA_ZN_FINGER_1"/>
    <property type="match status" value="1"/>
</dbReference>
<dbReference type="InterPro" id="IPR051140">
    <property type="entry name" value="GATA_TF"/>
</dbReference>
<evidence type="ECO:0000256" key="1">
    <source>
        <dbReference type="ARBA" id="ARBA00004123"/>
    </source>
</evidence>
<evidence type="ECO:0000256" key="10">
    <source>
        <dbReference type="ARBA" id="ARBA00023242"/>
    </source>
</evidence>
<evidence type="ECO:0000313" key="16">
    <source>
        <dbReference type="Proteomes" id="UP000245207"/>
    </source>
</evidence>
<dbReference type="EMBL" id="PKPP01009686">
    <property type="protein sequence ID" value="PWA47702.1"/>
    <property type="molecule type" value="Genomic_DNA"/>
</dbReference>
<keyword evidence="7 11" id="KW-0238">DNA-binding</keyword>
<evidence type="ECO:0000259" key="14">
    <source>
        <dbReference type="PROSITE" id="PS50114"/>
    </source>
</evidence>
<reference evidence="15 16" key="1">
    <citation type="journal article" date="2018" name="Mol. Plant">
        <title>The genome of Artemisia annua provides insight into the evolution of Asteraceae family and artemisinin biosynthesis.</title>
        <authorList>
            <person name="Shen Q."/>
            <person name="Zhang L."/>
            <person name="Liao Z."/>
            <person name="Wang S."/>
            <person name="Yan T."/>
            <person name="Shi P."/>
            <person name="Liu M."/>
            <person name="Fu X."/>
            <person name="Pan Q."/>
            <person name="Wang Y."/>
            <person name="Lv Z."/>
            <person name="Lu X."/>
            <person name="Zhang F."/>
            <person name="Jiang W."/>
            <person name="Ma Y."/>
            <person name="Chen M."/>
            <person name="Hao X."/>
            <person name="Li L."/>
            <person name="Tang Y."/>
            <person name="Lv G."/>
            <person name="Zhou Y."/>
            <person name="Sun X."/>
            <person name="Brodelius P.E."/>
            <person name="Rose J.K.C."/>
            <person name="Tang K."/>
        </authorList>
    </citation>
    <scope>NUCLEOTIDE SEQUENCE [LARGE SCALE GENOMIC DNA]</scope>
    <source>
        <strain evidence="16">cv. Huhao1</strain>
        <tissue evidence="15">Leaf</tissue>
    </source>
</reference>
<comment type="similarity">
    <text evidence="2 11">Belongs to the type IV zinc-finger family. Class A subfamily.</text>
</comment>
<evidence type="ECO:0000256" key="5">
    <source>
        <dbReference type="ARBA" id="ARBA00022833"/>
    </source>
</evidence>
<dbReference type="SMART" id="SM00401">
    <property type="entry name" value="ZnF_GATA"/>
    <property type="match status" value="1"/>
</dbReference>
<dbReference type="PANTHER" id="PTHR45658">
    <property type="entry name" value="GATA TRANSCRIPTION FACTOR"/>
    <property type="match status" value="1"/>
</dbReference>
<dbReference type="GO" id="GO:0008270">
    <property type="term" value="F:zinc ion binding"/>
    <property type="evidence" value="ECO:0007669"/>
    <property type="project" value="UniProtKB-KW"/>
</dbReference>
<keyword evidence="6 11" id="KW-0805">Transcription regulation</keyword>
<sequence length="329" mass="37232">MEFLQESSPYYNANNQQFTPEKRHNDSKTDHFIVDDLLDFPVDLVEEDVDIIEATSTDSSTVVDSCNSSSLGSGGPEPSFVDTQLSNLFVPYDDLAEFEWLSNSVEESFSNEDLQKFQLISGIKARSKYVSDAQQFQTMAINRTNNPIFNIDMAVPSKARTKRSRASSCNWASQVCAMSSAATMASNCESNITSSSIAKSAMTTMKKDTNNNSSRNDDGRKCLHCATDKTPQWRTGPMGPRTLCNACGVRYKSGRLVPEYRPVASPTFVLTKHSNSHRKVLELRRKKEMKNSQHQHQHFLNDQNIMSHMPNRDTYLIHQRIDPYYQQLI</sequence>
<evidence type="ECO:0000256" key="2">
    <source>
        <dbReference type="ARBA" id="ARBA00005694"/>
    </source>
</evidence>
<dbReference type="FunFam" id="3.30.50.10:FF:000018">
    <property type="entry name" value="GATA transcription factor"/>
    <property type="match status" value="1"/>
</dbReference>
<dbReference type="SUPFAM" id="SSF57716">
    <property type="entry name" value="Glucocorticoid receptor-like (DNA-binding domain)"/>
    <property type="match status" value="1"/>
</dbReference>
<evidence type="ECO:0000256" key="6">
    <source>
        <dbReference type="ARBA" id="ARBA00023015"/>
    </source>
</evidence>
<evidence type="ECO:0000256" key="12">
    <source>
        <dbReference type="PROSITE-ProRule" id="PRU00094"/>
    </source>
</evidence>
<evidence type="ECO:0000256" key="4">
    <source>
        <dbReference type="ARBA" id="ARBA00022771"/>
    </source>
</evidence>
<dbReference type="Pfam" id="PF00320">
    <property type="entry name" value="GATA"/>
    <property type="match status" value="1"/>
</dbReference>
<dbReference type="Proteomes" id="UP000245207">
    <property type="component" value="Unassembled WGS sequence"/>
</dbReference>
<evidence type="ECO:0000256" key="7">
    <source>
        <dbReference type="ARBA" id="ARBA00023125"/>
    </source>
</evidence>
<keyword evidence="10 11" id="KW-0539">Nucleus</keyword>
<keyword evidence="8 11" id="KW-0010">Activator</keyword>
<keyword evidence="4 12" id="KW-0863">Zinc-finger</keyword>
<evidence type="ECO:0000256" key="11">
    <source>
        <dbReference type="PIRNR" id="PIRNR016992"/>
    </source>
</evidence>
<organism evidence="15 16">
    <name type="scientific">Artemisia annua</name>
    <name type="common">Sweet wormwood</name>
    <dbReference type="NCBI Taxonomy" id="35608"/>
    <lineage>
        <taxon>Eukaryota</taxon>
        <taxon>Viridiplantae</taxon>
        <taxon>Streptophyta</taxon>
        <taxon>Embryophyta</taxon>
        <taxon>Tracheophyta</taxon>
        <taxon>Spermatophyta</taxon>
        <taxon>Magnoliopsida</taxon>
        <taxon>eudicotyledons</taxon>
        <taxon>Gunneridae</taxon>
        <taxon>Pentapetalae</taxon>
        <taxon>asterids</taxon>
        <taxon>campanulids</taxon>
        <taxon>Asterales</taxon>
        <taxon>Asteraceae</taxon>
        <taxon>Asteroideae</taxon>
        <taxon>Anthemideae</taxon>
        <taxon>Artemisiinae</taxon>
        <taxon>Artemisia</taxon>
    </lineage>
</organism>
<evidence type="ECO:0000313" key="15">
    <source>
        <dbReference type="EMBL" id="PWA47702.1"/>
    </source>
</evidence>
<comment type="caution">
    <text evidence="15">The sequence shown here is derived from an EMBL/GenBank/DDBJ whole genome shotgun (WGS) entry which is preliminary data.</text>
</comment>
<name>A0A2U1LFF0_ARTAN</name>
<dbReference type="InterPro" id="IPR000679">
    <property type="entry name" value="Znf_GATA"/>
</dbReference>
<evidence type="ECO:0000256" key="8">
    <source>
        <dbReference type="ARBA" id="ARBA00023159"/>
    </source>
</evidence>
<feature type="compositionally biased region" description="Polar residues" evidence="13">
    <location>
        <begin position="1"/>
        <end position="19"/>
    </location>
</feature>
<dbReference type="OrthoDB" id="2162994at2759"/>
<gene>
    <name evidence="15" type="ORF">CTI12_AA399440</name>
</gene>
<evidence type="ECO:0000256" key="9">
    <source>
        <dbReference type="ARBA" id="ARBA00023163"/>
    </source>
</evidence>
<dbReference type="GO" id="GO:0043565">
    <property type="term" value="F:sequence-specific DNA binding"/>
    <property type="evidence" value="ECO:0007669"/>
    <property type="project" value="InterPro"/>
</dbReference>